<dbReference type="CDD" id="cd00383">
    <property type="entry name" value="trans_reg_C"/>
    <property type="match status" value="1"/>
</dbReference>
<keyword evidence="4" id="KW-0902">Two-component regulatory system</keyword>
<dbReference type="AlphaFoldDB" id="A0A3Q9JLV6"/>
<dbReference type="GO" id="GO:0032993">
    <property type="term" value="C:protein-DNA complex"/>
    <property type="evidence" value="ECO:0007669"/>
    <property type="project" value="TreeGrafter"/>
</dbReference>
<dbReference type="InterPro" id="IPR039420">
    <property type="entry name" value="WalR-like"/>
</dbReference>
<dbReference type="SMART" id="SM00862">
    <property type="entry name" value="Trans_reg_C"/>
    <property type="match status" value="1"/>
</dbReference>
<dbReference type="FunFam" id="1.10.10.10:FF:000099">
    <property type="entry name" value="Two-component system response regulator TorR"/>
    <property type="match status" value="1"/>
</dbReference>
<dbReference type="Pfam" id="PF00072">
    <property type="entry name" value="Response_reg"/>
    <property type="match status" value="1"/>
</dbReference>
<evidence type="ECO:0000256" key="4">
    <source>
        <dbReference type="ARBA" id="ARBA00023012"/>
    </source>
</evidence>
<evidence type="ECO:0000259" key="11">
    <source>
        <dbReference type="PROSITE" id="PS51755"/>
    </source>
</evidence>
<reference evidence="13" key="1">
    <citation type="submission" date="2018-06" db="EMBL/GenBank/DDBJ databases">
        <title>Complete genome of Pseudomonas insecticola strain QZS01.</title>
        <authorList>
            <person name="Wang J."/>
            <person name="Su Q."/>
        </authorList>
    </citation>
    <scope>NUCLEOTIDE SEQUENCE [LARGE SCALE GENOMIC DNA]</scope>
    <source>
        <strain evidence="13">QZS01</strain>
    </source>
</reference>
<gene>
    <name evidence="12" type="ORF">DM558_04190</name>
</gene>
<evidence type="ECO:0000313" key="12">
    <source>
        <dbReference type="EMBL" id="AZS50023.1"/>
    </source>
</evidence>
<evidence type="ECO:0000256" key="7">
    <source>
        <dbReference type="ARBA" id="ARBA00023163"/>
    </source>
</evidence>
<evidence type="ECO:0000256" key="8">
    <source>
        <dbReference type="PROSITE-ProRule" id="PRU00169"/>
    </source>
</evidence>
<keyword evidence="2" id="KW-0963">Cytoplasm</keyword>
<dbReference type="PANTHER" id="PTHR48111">
    <property type="entry name" value="REGULATOR OF RPOS"/>
    <property type="match status" value="1"/>
</dbReference>
<dbReference type="PANTHER" id="PTHR48111:SF47">
    <property type="entry name" value="TRANSCRIPTIONAL REGULATORY PROTEIN RSTA"/>
    <property type="match status" value="1"/>
</dbReference>
<dbReference type="SUPFAM" id="SSF46894">
    <property type="entry name" value="C-terminal effector domain of the bipartite response regulators"/>
    <property type="match status" value="1"/>
</dbReference>
<evidence type="ECO:0000256" key="5">
    <source>
        <dbReference type="ARBA" id="ARBA00023015"/>
    </source>
</evidence>
<dbReference type="PROSITE" id="PS51755">
    <property type="entry name" value="OMPR_PHOB"/>
    <property type="match status" value="1"/>
</dbReference>
<evidence type="ECO:0000256" key="3">
    <source>
        <dbReference type="ARBA" id="ARBA00022553"/>
    </source>
</evidence>
<feature type="DNA-binding region" description="OmpR/PhoB-type" evidence="9">
    <location>
        <begin position="143"/>
        <end position="242"/>
    </location>
</feature>
<evidence type="ECO:0000256" key="2">
    <source>
        <dbReference type="ARBA" id="ARBA00022490"/>
    </source>
</evidence>
<keyword evidence="7" id="KW-0804">Transcription</keyword>
<keyword evidence="3 8" id="KW-0597">Phosphoprotein</keyword>
<evidence type="ECO:0000256" key="6">
    <source>
        <dbReference type="ARBA" id="ARBA00023125"/>
    </source>
</evidence>
<name>A0A3Q9JLV6_9GAMM</name>
<accession>A0A3Q9JLV6</accession>
<dbReference type="GO" id="GO:0000976">
    <property type="term" value="F:transcription cis-regulatory region binding"/>
    <property type="evidence" value="ECO:0007669"/>
    <property type="project" value="TreeGrafter"/>
</dbReference>
<dbReference type="PROSITE" id="PS50110">
    <property type="entry name" value="RESPONSE_REGULATORY"/>
    <property type="match status" value="1"/>
</dbReference>
<dbReference type="KEGG" id="emo:DM558_04190"/>
<proteinExistence type="predicted"/>
<dbReference type="Gene3D" id="1.10.10.10">
    <property type="entry name" value="Winged helix-like DNA-binding domain superfamily/Winged helix DNA-binding domain"/>
    <property type="match status" value="1"/>
</dbReference>
<dbReference type="SUPFAM" id="SSF52172">
    <property type="entry name" value="CheY-like"/>
    <property type="match status" value="1"/>
</dbReference>
<evidence type="ECO:0000313" key="13">
    <source>
        <dbReference type="Proteomes" id="UP000273143"/>
    </source>
</evidence>
<feature type="domain" description="OmpR/PhoB-type" evidence="11">
    <location>
        <begin position="143"/>
        <end position="242"/>
    </location>
</feature>
<keyword evidence="6 9" id="KW-0238">DNA-binding</keyword>
<dbReference type="GO" id="GO:0006355">
    <property type="term" value="P:regulation of DNA-templated transcription"/>
    <property type="evidence" value="ECO:0007669"/>
    <property type="project" value="InterPro"/>
</dbReference>
<evidence type="ECO:0000259" key="10">
    <source>
        <dbReference type="PROSITE" id="PS50110"/>
    </source>
</evidence>
<dbReference type="Gene3D" id="3.40.50.2300">
    <property type="match status" value="1"/>
</dbReference>
<organism evidence="12 13">
    <name type="scientific">Entomomonas moraniae</name>
    <dbReference type="NCBI Taxonomy" id="2213226"/>
    <lineage>
        <taxon>Bacteria</taxon>
        <taxon>Pseudomonadati</taxon>
        <taxon>Pseudomonadota</taxon>
        <taxon>Gammaproteobacteria</taxon>
        <taxon>Pseudomonadales</taxon>
        <taxon>Pseudomonadaceae</taxon>
        <taxon>Entomomonas</taxon>
    </lineage>
</organism>
<dbReference type="InterPro" id="IPR016032">
    <property type="entry name" value="Sig_transdc_resp-reg_C-effctor"/>
</dbReference>
<dbReference type="InterPro" id="IPR011006">
    <property type="entry name" value="CheY-like_superfamily"/>
</dbReference>
<dbReference type="InterPro" id="IPR036388">
    <property type="entry name" value="WH-like_DNA-bd_sf"/>
</dbReference>
<dbReference type="Proteomes" id="UP000273143">
    <property type="component" value="Chromosome"/>
</dbReference>
<feature type="domain" description="Response regulatory" evidence="10">
    <location>
        <begin position="4"/>
        <end position="117"/>
    </location>
</feature>
<dbReference type="GO" id="GO:0005829">
    <property type="term" value="C:cytosol"/>
    <property type="evidence" value="ECO:0007669"/>
    <property type="project" value="TreeGrafter"/>
</dbReference>
<dbReference type="SMART" id="SM00448">
    <property type="entry name" value="REC"/>
    <property type="match status" value="1"/>
</dbReference>
<dbReference type="GO" id="GO:0000156">
    <property type="term" value="F:phosphorelay response regulator activity"/>
    <property type="evidence" value="ECO:0007669"/>
    <property type="project" value="TreeGrafter"/>
</dbReference>
<comment type="subcellular location">
    <subcellularLocation>
        <location evidence="1">Cytoplasm</location>
    </subcellularLocation>
</comment>
<protein>
    <submittedName>
        <fullName evidence="12">Response regulator</fullName>
    </submittedName>
</protein>
<dbReference type="InterPro" id="IPR001789">
    <property type="entry name" value="Sig_transdc_resp-reg_receiver"/>
</dbReference>
<feature type="modified residue" description="4-aspartylphosphate" evidence="8">
    <location>
        <position position="53"/>
    </location>
</feature>
<dbReference type="InterPro" id="IPR001867">
    <property type="entry name" value="OmpR/PhoB-type_DNA-bd"/>
</dbReference>
<dbReference type="Pfam" id="PF00486">
    <property type="entry name" value="Trans_reg_C"/>
    <property type="match status" value="1"/>
</dbReference>
<evidence type="ECO:0000256" key="1">
    <source>
        <dbReference type="ARBA" id="ARBA00004496"/>
    </source>
</evidence>
<dbReference type="RefSeq" id="WP_127162178.1">
    <property type="nucleotide sequence ID" value="NZ_CP029822.1"/>
</dbReference>
<keyword evidence="13" id="KW-1185">Reference proteome</keyword>
<keyword evidence="5" id="KW-0805">Transcription regulation</keyword>
<dbReference type="EMBL" id="CP029822">
    <property type="protein sequence ID" value="AZS50023.1"/>
    <property type="molecule type" value="Genomic_DNA"/>
</dbReference>
<sequence length="247" mass="28269">MNDKILIIEDDERLANLVQAYLVRHDYQVEWHDQGDTAEEAIVKIKPDLIILDVMLPGKSGFDICRDIRTWFTGFILIMTASEDNIDEIVGLELGADDYLAKPIEPRLLLARVRALLRRKQLEIDPSISYPISIVSPEIPDNEVLLSFDGLIVNNENRKVILNGQEIDFTTAEFDLLWLLASHAGQILSRDDIFSQVRGIDFDGSDRSIDARVSRLRRKLLDDPDNPRRIKTVRGKGYLFLCEEDNH</sequence>
<evidence type="ECO:0000256" key="9">
    <source>
        <dbReference type="PROSITE-ProRule" id="PRU01091"/>
    </source>
</evidence>